<dbReference type="GO" id="GO:0005829">
    <property type="term" value="C:cytosol"/>
    <property type="evidence" value="ECO:0007669"/>
    <property type="project" value="TreeGrafter"/>
</dbReference>
<dbReference type="NCBIfam" id="TIGR00738">
    <property type="entry name" value="rrf2_super"/>
    <property type="match status" value="1"/>
</dbReference>
<organism evidence="2 3">
    <name type="scientific">Haloferula luteola</name>
    <dbReference type="NCBI Taxonomy" id="595692"/>
    <lineage>
        <taxon>Bacteria</taxon>
        <taxon>Pseudomonadati</taxon>
        <taxon>Verrucomicrobiota</taxon>
        <taxon>Verrucomicrobiia</taxon>
        <taxon>Verrucomicrobiales</taxon>
        <taxon>Verrucomicrobiaceae</taxon>
        <taxon>Haloferula</taxon>
    </lineage>
</organism>
<dbReference type="AlphaFoldDB" id="A0A840V557"/>
<keyword evidence="3" id="KW-1185">Reference proteome</keyword>
<dbReference type="RefSeq" id="WP_184020679.1">
    <property type="nucleotide sequence ID" value="NZ_JACHFD010000020.1"/>
</dbReference>
<comment type="caution">
    <text evidence="2">The sequence shown here is derived from an EMBL/GenBank/DDBJ whole genome shotgun (WGS) entry which is preliminary data.</text>
</comment>
<dbReference type="PANTHER" id="PTHR33221">
    <property type="entry name" value="WINGED HELIX-TURN-HELIX TRANSCRIPTIONAL REGULATOR, RRF2 FAMILY"/>
    <property type="match status" value="1"/>
</dbReference>
<proteinExistence type="predicted"/>
<dbReference type="EMBL" id="JACHFD010000020">
    <property type="protein sequence ID" value="MBB5353102.1"/>
    <property type="molecule type" value="Genomic_DNA"/>
</dbReference>
<keyword evidence="1" id="KW-0238">DNA-binding</keyword>
<dbReference type="InterPro" id="IPR030489">
    <property type="entry name" value="TR_Rrf2-type_CS"/>
</dbReference>
<dbReference type="GO" id="GO:0003700">
    <property type="term" value="F:DNA-binding transcription factor activity"/>
    <property type="evidence" value="ECO:0007669"/>
    <property type="project" value="TreeGrafter"/>
</dbReference>
<dbReference type="Gene3D" id="1.10.10.10">
    <property type="entry name" value="Winged helix-like DNA-binding domain superfamily/Winged helix DNA-binding domain"/>
    <property type="match status" value="1"/>
</dbReference>
<evidence type="ECO:0000313" key="3">
    <source>
        <dbReference type="Proteomes" id="UP000557717"/>
    </source>
</evidence>
<protein>
    <submittedName>
        <fullName evidence="2">Rrf2 family protein</fullName>
    </submittedName>
</protein>
<dbReference type="InterPro" id="IPR036390">
    <property type="entry name" value="WH_DNA-bd_sf"/>
</dbReference>
<sequence length="137" mass="15073">MRISQKLDYACRAMVQLAKRHDGKTLTRLEELAQREAVSANFLVQILNDLKRDGLVDSRRGKAGGYLLGRPPANITLLDIVHAVEPGMLAGISSSEGESANVIRAAWSTVLDSTRKELGKIHLRTLAERSAGPMYYI</sequence>
<reference evidence="2 3" key="1">
    <citation type="submission" date="2020-08" db="EMBL/GenBank/DDBJ databases">
        <title>Genomic Encyclopedia of Type Strains, Phase IV (KMG-IV): sequencing the most valuable type-strain genomes for metagenomic binning, comparative biology and taxonomic classification.</title>
        <authorList>
            <person name="Goeker M."/>
        </authorList>
    </citation>
    <scope>NUCLEOTIDE SEQUENCE [LARGE SCALE GENOMIC DNA]</scope>
    <source>
        <strain evidence="2 3">YC6886</strain>
    </source>
</reference>
<dbReference type="Proteomes" id="UP000557717">
    <property type="component" value="Unassembled WGS sequence"/>
</dbReference>
<name>A0A840V557_9BACT</name>
<dbReference type="SUPFAM" id="SSF46785">
    <property type="entry name" value="Winged helix' DNA-binding domain"/>
    <property type="match status" value="1"/>
</dbReference>
<evidence type="ECO:0000256" key="1">
    <source>
        <dbReference type="ARBA" id="ARBA00023125"/>
    </source>
</evidence>
<gene>
    <name evidence="2" type="ORF">HNR46_003355</name>
</gene>
<dbReference type="InterPro" id="IPR000944">
    <property type="entry name" value="Tscrpt_reg_Rrf2"/>
</dbReference>
<accession>A0A840V557</accession>
<dbReference type="PROSITE" id="PS51197">
    <property type="entry name" value="HTH_RRF2_2"/>
    <property type="match status" value="1"/>
</dbReference>
<dbReference type="InterPro" id="IPR036388">
    <property type="entry name" value="WH-like_DNA-bd_sf"/>
</dbReference>
<evidence type="ECO:0000313" key="2">
    <source>
        <dbReference type="EMBL" id="MBB5353102.1"/>
    </source>
</evidence>
<dbReference type="PANTHER" id="PTHR33221:SF5">
    <property type="entry name" value="HTH-TYPE TRANSCRIPTIONAL REGULATOR ISCR"/>
    <property type="match status" value="1"/>
</dbReference>
<dbReference type="GO" id="GO:0003677">
    <property type="term" value="F:DNA binding"/>
    <property type="evidence" value="ECO:0007669"/>
    <property type="project" value="UniProtKB-KW"/>
</dbReference>
<dbReference type="PROSITE" id="PS01332">
    <property type="entry name" value="HTH_RRF2_1"/>
    <property type="match status" value="1"/>
</dbReference>
<dbReference type="Pfam" id="PF02082">
    <property type="entry name" value="Rrf2"/>
    <property type="match status" value="1"/>
</dbReference>